<dbReference type="SUPFAM" id="SSF52540">
    <property type="entry name" value="P-loop containing nucleoside triphosphate hydrolases"/>
    <property type="match status" value="1"/>
</dbReference>
<gene>
    <name evidence="6" type="ORF">C1I64_02060</name>
</gene>
<protein>
    <submittedName>
        <fullName evidence="6">ABC transporter ATP-binding protein</fullName>
    </submittedName>
</protein>
<dbReference type="GO" id="GO:0005524">
    <property type="term" value="F:ATP binding"/>
    <property type="evidence" value="ECO:0007669"/>
    <property type="project" value="UniProtKB-KW"/>
</dbReference>
<dbReference type="Gene3D" id="3.40.50.300">
    <property type="entry name" value="P-loop containing nucleotide triphosphate hydrolases"/>
    <property type="match status" value="1"/>
</dbReference>
<proteinExistence type="inferred from homology"/>
<dbReference type="SMART" id="SM00382">
    <property type="entry name" value="AAA"/>
    <property type="match status" value="1"/>
</dbReference>
<evidence type="ECO:0000256" key="2">
    <source>
        <dbReference type="ARBA" id="ARBA00022448"/>
    </source>
</evidence>
<dbReference type="InterPro" id="IPR003593">
    <property type="entry name" value="AAA+_ATPase"/>
</dbReference>
<comment type="similarity">
    <text evidence="1">Belongs to the ABC transporter superfamily.</text>
</comment>
<dbReference type="Pfam" id="PF00005">
    <property type="entry name" value="ABC_tran"/>
    <property type="match status" value="1"/>
</dbReference>
<dbReference type="InterPro" id="IPR003439">
    <property type="entry name" value="ABC_transporter-like_ATP-bd"/>
</dbReference>
<dbReference type="PROSITE" id="PS50893">
    <property type="entry name" value="ABC_TRANSPORTER_2"/>
    <property type="match status" value="1"/>
</dbReference>
<evidence type="ECO:0000256" key="1">
    <source>
        <dbReference type="ARBA" id="ARBA00005417"/>
    </source>
</evidence>
<organism evidence="6 7">
    <name type="scientific">Rathayibacter festucae DSM 15932</name>
    <dbReference type="NCBI Taxonomy" id="1328866"/>
    <lineage>
        <taxon>Bacteria</taxon>
        <taxon>Bacillati</taxon>
        <taxon>Actinomycetota</taxon>
        <taxon>Actinomycetes</taxon>
        <taxon>Micrococcales</taxon>
        <taxon>Microbacteriaceae</taxon>
        <taxon>Rathayibacter</taxon>
    </lineage>
</organism>
<accession>A0A3Q9UWQ4</accession>
<dbReference type="KEGG" id="rfs:C1I64_02060"/>
<keyword evidence="3" id="KW-0547">Nucleotide-binding</keyword>
<dbReference type="RefSeq" id="WP_127886045.1">
    <property type="nucleotide sequence ID" value="NZ_CP028137.1"/>
</dbReference>
<dbReference type="GO" id="GO:0016887">
    <property type="term" value="F:ATP hydrolysis activity"/>
    <property type="evidence" value="ECO:0007669"/>
    <property type="project" value="InterPro"/>
</dbReference>
<dbReference type="InterPro" id="IPR027417">
    <property type="entry name" value="P-loop_NTPase"/>
</dbReference>
<dbReference type="Proteomes" id="UP000285317">
    <property type="component" value="Chromosome"/>
</dbReference>
<dbReference type="EMBL" id="CP028137">
    <property type="protein sequence ID" value="AZZ50952.1"/>
    <property type="molecule type" value="Genomic_DNA"/>
</dbReference>
<evidence type="ECO:0000256" key="3">
    <source>
        <dbReference type="ARBA" id="ARBA00022741"/>
    </source>
</evidence>
<keyword evidence="4 6" id="KW-0067">ATP-binding</keyword>
<evidence type="ECO:0000313" key="7">
    <source>
        <dbReference type="Proteomes" id="UP000285317"/>
    </source>
</evidence>
<dbReference type="AlphaFoldDB" id="A0A3Q9UWQ4"/>
<reference evidence="7" key="1">
    <citation type="submission" date="2018-03" db="EMBL/GenBank/DDBJ databases">
        <title>Bacteriophage NCPPB3778 and a type I-E CRISPR drive the evolution of the US Biological Select Agent, Rathayibacter toxicus.</title>
        <authorList>
            <person name="Davis E.W.II."/>
            <person name="Tabima J.F."/>
            <person name="Weisberg A.J."/>
            <person name="Dantas Lopes L."/>
            <person name="Wiseman M.S."/>
            <person name="Wiseman M.S."/>
            <person name="Pupko T."/>
            <person name="Belcher M.S."/>
            <person name="Sechler A.J."/>
            <person name="Tancos M.A."/>
            <person name="Schroeder B.K."/>
            <person name="Murray T.D."/>
            <person name="Luster D.G."/>
            <person name="Schneider W.L."/>
            <person name="Rogers E."/>
            <person name="Andreote F.D."/>
            <person name="Grunwald N.J."/>
            <person name="Putnam M.L."/>
            <person name="Chang J.H."/>
        </authorList>
    </citation>
    <scope>NUCLEOTIDE SEQUENCE [LARGE SCALE GENOMIC DNA]</scope>
    <source>
        <strain evidence="7">DSM 15932</strain>
    </source>
</reference>
<dbReference type="PANTHER" id="PTHR43335:SF4">
    <property type="entry name" value="ABC TRANSPORTER, ATP-BINDING PROTEIN"/>
    <property type="match status" value="1"/>
</dbReference>
<name>A0A3Q9UWQ4_9MICO</name>
<evidence type="ECO:0000313" key="6">
    <source>
        <dbReference type="EMBL" id="AZZ50952.1"/>
    </source>
</evidence>
<feature type="domain" description="ABC transporter" evidence="5">
    <location>
        <begin position="5"/>
        <end position="230"/>
    </location>
</feature>
<evidence type="ECO:0000256" key="4">
    <source>
        <dbReference type="ARBA" id="ARBA00022840"/>
    </source>
</evidence>
<dbReference type="PANTHER" id="PTHR43335">
    <property type="entry name" value="ABC TRANSPORTER, ATP-BINDING PROTEIN"/>
    <property type="match status" value="1"/>
</dbReference>
<keyword evidence="2" id="KW-0813">Transport</keyword>
<evidence type="ECO:0000259" key="5">
    <source>
        <dbReference type="PROSITE" id="PS50893"/>
    </source>
</evidence>
<sequence>MSSALDFQHFTKTFRGRRVVDDLSFSVRQGTVVGLLGPNGAGKSTALRGLVGLLRPDSGEARIGGHRFAELRAPARVVGVHLDGLGFENGITGRRHLAIVCRAVGAPLSQVDELLQTVGLTDAARRPVRGYSTGMRQRLGLATALAGDPEILVLDEPANGLDPEGIRWLRRLIRAEAERGRTVLVSSHQLAELEHTVDEVVVLRRRMLFHGPLEDLTRSGGRSLEDGYFDLVDGEAGR</sequence>